<sequence length="291" mass="31467">MSSLRPVSPEPVSGDEIPIGIPVTPSSNRLSLKVVRTLAVFQKYSTIPMGLFTVVHLSGVVLAPPIAGVDVAEQVISMGRELYQTGYSEAILLASACVHVLSGIALQFAKKWDNYVKYGRLRKKTSPTGLSAKEAEIDKSSGLGGITYLLGLGPRPSLSFRMLGLTPLRFSGYLLLPLMTLHVFHQRIGPLAVDGDSSMVDLSYIAWAVAQSPFIRATGLLTLVGVTSYHILAGTLHYLRWFSRRARKNAYGIIFFNTTLAALSVLSISKIEPPSGSTARKFAAYVSHFGI</sequence>
<dbReference type="Proteomes" id="UP000788993">
    <property type="component" value="Unassembled WGS sequence"/>
</dbReference>
<protein>
    <recommendedName>
        <fullName evidence="2">Mitochondrial adapter protein MCP1 transmembrane domain-containing protein</fullName>
    </recommendedName>
</protein>
<keyword evidence="1" id="KW-0472">Membrane</keyword>
<dbReference type="AlphaFoldDB" id="A0A9P8T210"/>
<organism evidence="3 4">
    <name type="scientific">Ogataea polymorpha</name>
    <dbReference type="NCBI Taxonomy" id="460523"/>
    <lineage>
        <taxon>Eukaryota</taxon>
        <taxon>Fungi</taxon>
        <taxon>Dikarya</taxon>
        <taxon>Ascomycota</taxon>
        <taxon>Saccharomycotina</taxon>
        <taxon>Pichiomycetes</taxon>
        <taxon>Pichiales</taxon>
        <taxon>Pichiaceae</taxon>
        <taxon>Ogataea</taxon>
    </lineage>
</organism>
<dbReference type="Pfam" id="PF07950">
    <property type="entry name" value="MCP1_TM"/>
    <property type="match status" value="1"/>
</dbReference>
<dbReference type="GO" id="GO:0055088">
    <property type="term" value="P:lipid homeostasis"/>
    <property type="evidence" value="ECO:0007669"/>
    <property type="project" value="InterPro"/>
</dbReference>
<evidence type="ECO:0000256" key="1">
    <source>
        <dbReference type="SAM" id="Phobius"/>
    </source>
</evidence>
<dbReference type="InterPro" id="IPR012472">
    <property type="entry name" value="MCP1_TM"/>
</dbReference>
<dbReference type="EMBL" id="JAEUBD010001266">
    <property type="protein sequence ID" value="KAH3663136.1"/>
    <property type="molecule type" value="Genomic_DNA"/>
</dbReference>
<feature type="transmembrane region" description="Helical" evidence="1">
    <location>
        <begin position="204"/>
        <end position="229"/>
    </location>
</feature>
<dbReference type="InterPro" id="IPR039960">
    <property type="entry name" value="MCP1"/>
</dbReference>
<feature type="domain" description="Mitochondrial adapter protein MCP1 transmembrane" evidence="2">
    <location>
        <begin position="177"/>
        <end position="268"/>
    </location>
</feature>
<keyword evidence="1" id="KW-1133">Transmembrane helix</keyword>
<accession>A0A9P8T210</accession>
<keyword evidence="1" id="KW-0812">Transmembrane</keyword>
<feature type="transmembrane region" description="Helical" evidence="1">
    <location>
        <begin position="250"/>
        <end position="268"/>
    </location>
</feature>
<evidence type="ECO:0000259" key="2">
    <source>
        <dbReference type="Pfam" id="PF07950"/>
    </source>
</evidence>
<dbReference type="PANTHER" id="PTHR38409:SF1">
    <property type="entry name" value="MITOCHONDRIAL ADAPTER PROTEIN MCP1"/>
    <property type="match status" value="1"/>
</dbReference>
<feature type="transmembrane region" description="Helical" evidence="1">
    <location>
        <begin position="46"/>
        <end position="67"/>
    </location>
</feature>
<dbReference type="GO" id="GO:0007005">
    <property type="term" value="P:mitochondrion organization"/>
    <property type="evidence" value="ECO:0007669"/>
    <property type="project" value="TreeGrafter"/>
</dbReference>
<reference evidence="3" key="1">
    <citation type="journal article" date="2021" name="Open Biol.">
        <title>Shared evolutionary footprints suggest mitochondrial oxidative damage underlies multiple complex I losses in fungi.</title>
        <authorList>
            <person name="Schikora-Tamarit M.A."/>
            <person name="Marcet-Houben M."/>
            <person name="Nosek J."/>
            <person name="Gabaldon T."/>
        </authorList>
    </citation>
    <scope>NUCLEOTIDE SEQUENCE</scope>
    <source>
        <strain evidence="3">NCAIM Y.01608</strain>
    </source>
</reference>
<dbReference type="GO" id="GO:0005741">
    <property type="term" value="C:mitochondrial outer membrane"/>
    <property type="evidence" value="ECO:0007669"/>
    <property type="project" value="TreeGrafter"/>
</dbReference>
<name>A0A9P8T210_9ASCO</name>
<feature type="transmembrane region" description="Helical" evidence="1">
    <location>
        <begin position="87"/>
        <end position="109"/>
    </location>
</feature>
<evidence type="ECO:0000313" key="4">
    <source>
        <dbReference type="Proteomes" id="UP000788993"/>
    </source>
</evidence>
<reference evidence="3" key="2">
    <citation type="submission" date="2021-01" db="EMBL/GenBank/DDBJ databases">
        <authorList>
            <person name="Schikora-Tamarit M.A."/>
        </authorList>
    </citation>
    <scope>NUCLEOTIDE SEQUENCE</scope>
    <source>
        <strain evidence="3">NCAIM Y.01608</strain>
    </source>
</reference>
<keyword evidence="4" id="KW-1185">Reference proteome</keyword>
<comment type="caution">
    <text evidence="3">The sequence shown here is derived from an EMBL/GenBank/DDBJ whole genome shotgun (WGS) entry which is preliminary data.</text>
</comment>
<proteinExistence type="predicted"/>
<evidence type="ECO:0000313" key="3">
    <source>
        <dbReference type="EMBL" id="KAH3663136.1"/>
    </source>
</evidence>
<gene>
    <name evidence="3" type="ORF">OGATHE_004712</name>
</gene>
<dbReference type="PANTHER" id="PTHR38409">
    <property type="entry name" value="MDM10-COMPLEMENTING PROTEIN 1"/>
    <property type="match status" value="1"/>
</dbReference>